<name>A0ABV9NHU1_9GAMM</name>
<keyword evidence="1" id="KW-0479">Metal-binding</keyword>
<dbReference type="InterPro" id="IPR014182">
    <property type="entry name" value="ADH_Zn_typ-1"/>
</dbReference>
<comment type="similarity">
    <text evidence="1">Belongs to the zinc-containing alcohol dehydrogenase family. Quinone oxidoreductase subfamily.</text>
</comment>
<dbReference type="CDD" id="cd08252">
    <property type="entry name" value="AL_MDR"/>
    <property type="match status" value="1"/>
</dbReference>
<evidence type="ECO:0000313" key="3">
    <source>
        <dbReference type="EMBL" id="MFC4727521.1"/>
    </source>
</evidence>
<dbReference type="Pfam" id="PF13602">
    <property type="entry name" value="ADH_zinc_N_2"/>
    <property type="match status" value="1"/>
</dbReference>
<dbReference type="SUPFAM" id="SSF50129">
    <property type="entry name" value="GroES-like"/>
    <property type="match status" value="1"/>
</dbReference>
<dbReference type="RefSeq" id="WP_377003640.1">
    <property type="nucleotide sequence ID" value="NZ_JBHSGG010000014.1"/>
</dbReference>
<keyword evidence="4" id="KW-1185">Reference proteome</keyword>
<keyword evidence="1" id="KW-0560">Oxidoreductase</keyword>
<dbReference type="InterPro" id="IPR002364">
    <property type="entry name" value="Quin_OxRdtase/zeta-crystal_CS"/>
</dbReference>
<comment type="caution">
    <text evidence="3">The sequence shown here is derived from an EMBL/GenBank/DDBJ whole genome shotgun (WGS) entry which is preliminary data.</text>
</comment>
<evidence type="ECO:0000256" key="1">
    <source>
        <dbReference type="RuleBase" id="RU364000"/>
    </source>
</evidence>
<dbReference type="SUPFAM" id="SSF51735">
    <property type="entry name" value="NAD(P)-binding Rossmann-fold domains"/>
    <property type="match status" value="1"/>
</dbReference>
<reference evidence="4" key="1">
    <citation type="journal article" date="2019" name="Int. J. Syst. Evol. Microbiol.">
        <title>The Global Catalogue of Microorganisms (GCM) 10K type strain sequencing project: providing services to taxonomists for standard genome sequencing and annotation.</title>
        <authorList>
            <consortium name="The Broad Institute Genomics Platform"/>
            <consortium name="The Broad Institute Genome Sequencing Center for Infectious Disease"/>
            <person name="Wu L."/>
            <person name="Ma J."/>
        </authorList>
    </citation>
    <scope>NUCLEOTIDE SEQUENCE [LARGE SCALE GENOMIC DNA]</scope>
    <source>
        <strain evidence="4">CGMCC 1.13574</strain>
    </source>
</reference>
<dbReference type="EMBL" id="JBHSGG010000014">
    <property type="protein sequence ID" value="MFC4727521.1"/>
    <property type="molecule type" value="Genomic_DNA"/>
</dbReference>
<proteinExistence type="inferred from homology"/>
<dbReference type="Proteomes" id="UP001595892">
    <property type="component" value="Unassembled WGS sequence"/>
</dbReference>
<dbReference type="InterPro" id="IPR036291">
    <property type="entry name" value="NAD(P)-bd_dom_sf"/>
</dbReference>
<dbReference type="InterPro" id="IPR011032">
    <property type="entry name" value="GroES-like_sf"/>
</dbReference>
<organism evidence="3 4">
    <name type="scientific">Coralloluteibacterium thermophilum</name>
    <dbReference type="NCBI Taxonomy" id="2707049"/>
    <lineage>
        <taxon>Bacteria</taxon>
        <taxon>Pseudomonadati</taxon>
        <taxon>Pseudomonadota</taxon>
        <taxon>Gammaproteobacteria</taxon>
        <taxon>Lysobacterales</taxon>
        <taxon>Lysobacteraceae</taxon>
        <taxon>Coralloluteibacterium</taxon>
    </lineage>
</organism>
<dbReference type="SMART" id="SM00829">
    <property type="entry name" value="PKS_ER"/>
    <property type="match status" value="1"/>
</dbReference>
<evidence type="ECO:0000313" key="4">
    <source>
        <dbReference type="Proteomes" id="UP001595892"/>
    </source>
</evidence>
<accession>A0ABV9NHU1</accession>
<protein>
    <recommendedName>
        <fullName evidence="1">Zinc-type alcohol dehydrogenase-like protein</fullName>
    </recommendedName>
</protein>
<dbReference type="Gene3D" id="3.90.180.10">
    <property type="entry name" value="Medium-chain alcohol dehydrogenases, catalytic domain"/>
    <property type="match status" value="1"/>
</dbReference>
<dbReference type="PANTHER" id="PTHR43482">
    <property type="entry name" value="PROTEIN AST1-RELATED"/>
    <property type="match status" value="1"/>
</dbReference>
<dbReference type="Pfam" id="PF08240">
    <property type="entry name" value="ADH_N"/>
    <property type="match status" value="1"/>
</dbReference>
<dbReference type="InterPro" id="IPR052585">
    <property type="entry name" value="Lipid_raft_assoc_Zn_ADH"/>
</dbReference>
<keyword evidence="1" id="KW-0862">Zinc</keyword>
<gene>
    <name evidence="3" type="ORF">ACFO3Q_04970</name>
</gene>
<dbReference type="PANTHER" id="PTHR43482:SF1">
    <property type="entry name" value="PROTEIN AST1-RELATED"/>
    <property type="match status" value="1"/>
</dbReference>
<sequence length="339" mass="36445">MKAVGLTRYLPIDDPASLEDVELPVPQPEPNDLLVRVEAVAVNPVDAKVRAPKPDVEATPRVLGWDVAGVVVATGTEVEGFAVGDAVYYAGDITRPGGNSQYARVDARIAARKPASLDFAEAAALPLTALTAYEALFERLQLDLGGGHAGQTLLVIGGAGGVGSLGIQFARRAGLTVIATASRPETTAWVKELGADHVVDHRQPLRPQIEALGLQYVDWIADFADTDPYWEQMVDLVRPQGRIVTIVDNTRPLATALAKAKSIGHVWEFMFTRARFRTPDMAEQGRILAEVAGWIDDGSLRHTLKTRLTPIDAANLREAHRRLESGTAIGKIALSGWSA</sequence>
<dbReference type="Gene3D" id="3.40.50.720">
    <property type="entry name" value="NAD(P)-binding Rossmann-like Domain"/>
    <property type="match status" value="1"/>
</dbReference>
<dbReference type="PROSITE" id="PS01162">
    <property type="entry name" value="QOR_ZETA_CRYSTAL"/>
    <property type="match status" value="1"/>
</dbReference>
<dbReference type="InterPro" id="IPR020843">
    <property type="entry name" value="ER"/>
</dbReference>
<dbReference type="InterPro" id="IPR013154">
    <property type="entry name" value="ADH-like_N"/>
</dbReference>
<evidence type="ECO:0000259" key="2">
    <source>
        <dbReference type="SMART" id="SM00829"/>
    </source>
</evidence>
<feature type="domain" description="Enoyl reductase (ER)" evidence="2">
    <location>
        <begin position="16"/>
        <end position="334"/>
    </location>
</feature>
<dbReference type="NCBIfam" id="TIGR02817">
    <property type="entry name" value="adh_fam_1"/>
    <property type="match status" value="1"/>
</dbReference>